<dbReference type="RefSeq" id="WP_018021496.1">
    <property type="nucleotide sequence ID" value="NZ_AQUX01000002.1"/>
</dbReference>
<dbReference type="OrthoDB" id="4425753at2"/>
<protein>
    <recommendedName>
        <fullName evidence="3">Lysoplasmalogenase</fullName>
    </recommendedName>
</protein>
<proteinExistence type="predicted"/>
<evidence type="ECO:0008006" key="3">
    <source>
        <dbReference type="Google" id="ProtNLM"/>
    </source>
</evidence>
<keyword evidence="2" id="KW-1185">Reference proteome</keyword>
<name>A0A097IJ42_9CORY</name>
<sequence>MIERTLAGARALVDSVLVATREPERTVFLAAHDLTLLSRVLGWQRVLAVAEPLALPMLAGTALRAGNAPLTGALAGGTAAQLIRARTPEAANVTAAAAAAAQYLGYAAALDGRNWPGFAVRAGLVAGGLGLSAAKNRHVALATLAGGLPLAWAGASANDPRTTTPGTSHGANLLFAAEGLNLLRATLLRGNTLVSAAAVSLSLVGQMLLVDGITRKTR</sequence>
<gene>
    <name evidence="1" type="ORF">CDOO_01755</name>
</gene>
<reference evidence="1 2" key="1">
    <citation type="submission" date="2013-09" db="EMBL/GenBank/DDBJ databases">
        <title>Complete genome sequence of Corynebacterium doosanense CAU 212(T) (=DSM 45436(T)), isolated from activated sludge.</title>
        <authorList>
            <person name="Schaffert L."/>
            <person name="Albersmeier A."/>
            <person name="Kalinowski J."/>
            <person name="Ruckert C."/>
        </authorList>
    </citation>
    <scope>NUCLEOTIDE SEQUENCE [LARGE SCALE GENOMIC DNA]</scope>
    <source>
        <strain evidence="1 2">CAU 212</strain>
    </source>
</reference>
<dbReference type="KEGG" id="cdo:CDOO_01755"/>
<evidence type="ECO:0000313" key="2">
    <source>
        <dbReference type="Proteomes" id="UP000029914"/>
    </source>
</evidence>
<dbReference type="eggNOG" id="COG3714">
    <property type="taxonomic scope" value="Bacteria"/>
</dbReference>
<dbReference type="EMBL" id="CP006764">
    <property type="protein sequence ID" value="AIT62162.1"/>
    <property type="molecule type" value="Genomic_DNA"/>
</dbReference>
<dbReference type="HOGENOM" id="CLU_100512_1_0_11"/>
<dbReference type="AlphaFoldDB" id="A0A097IJ42"/>
<dbReference type="Proteomes" id="UP000029914">
    <property type="component" value="Chromosome"/>
</dbReference>
<evidence type="ECO:0000313" key="1">
    <source>
        <dbReference type="EMBL" id="AIT62162.1"/>
    </source>
</evidence>
<organism evidence="1 2">
    <name type="scientific">Corynebacterium doosanense CAU 212 = DSM 45436</name>
    <dbReference type="NCBI Taxonomy" id="558173"/>
    <lineage>
        <taxon>Bacteria</taxon>
        <taxon>Bacillati</taxon>
        <taxon>Actinomycetota</taxon>
        <taxon>Actinomycetes</taxon>
        <taxon>Mycobacteriales</taxon>
        <taxon>Corynebacteriaceae</taxon>
        <taxon>Corynebacterium</taxon>
    </lineage>
</organism>
<accession>A0A097IJ42</accession>